<protein>
    <submittedName>
        <fullName evidence="2">Uncharacterized protein</fullName>
    </submittedName>
</protein>
<keyword evidence="1" id="KW-1133">Transmembrane helix</keyword>
<accession>A0ABP9Q7X2</accession>
<feature type="transmembrane region" description="Helical" evidence="1">
    <location>
        <begin position="57"/>
        <end position="80"/>
    </location>
</feature>
<dbReference type="RefSeq" id="WP_185059163.1">
    <property type="nucleotide sequence ID" value="NZ_BAABJP010000015.1"/>
</dbReference>
<proteinExistence type="predicted"/>
<sequence length="165" mass="17225">MAGTLTDRLFSELDRQLTEARSQADGVAARAGLLTSASAVSAGILGSQLAALKTSGVALAALMMVIAVAALGIAAILPWMSMGPTVDGLMTIANPPAGHVSMPPSEAEDRVRQVYFAKIVALRSNLNRLRFMQWFLIFQAGSVIAAVVLGILASWVVVPDGGIHR</sequence>
<reference evidence="3" key="1">
    <citation type="journal article" date="2019" name="Int. J. Syst. Evol. Microbiol.">
        <title>The Global Catalogue of Microorganisms (GCM) 10K type strain sequencing project: providing services to taxonomists for standard genome sequencing and annotation.</title>
        <authorList>
            <consortium name="The Broad Institute Genomics Platform"/>
            <consortium name="The Broad Institute Genome Sequencing Center for Infectious Disease"/>
            <person name="Wu L."/>
            <person name="Ma J."/>
        </authorList>
    </citation>
    <scope>NUCLEOTIDE SEQUENCE [LARGE SCALE GENOMIC DNA]</scope>
    <source>
        <strain evidence="3">JCM 18303</strain>
    </source>
</reference>
<dbReference type="EMBL" id="BAABJP010000015">
    <property type="protein sequence ID" value="GAA5158146.1"/>
    <property type="molecule type" value="Genomic_DNA"/>
</dbReference>
<feature type="transmembrane region" description="Helical" evidence="1">
    <location>
        <begin position="134"/>
        <end position="158"/>
    </location>
</feature>
<keyword evidence="1" id="KW-0812">Transmembrane</keyword>
<evidence type="ECO:0000256" key="1">
    <source>
        <dbReference type="SAM" id="Phobius"/>
    </source>
</evidence>
<keyword evidence="1" id="KW-0472">Membrane</keyword>
<name>A0ABP9Q7X2_9PSEU</name>
<keyword evidence="3" id="KW-1185">Reference proteome</keyword>
<evidence type="ECO:0000313" key="3">
    <source>
        <dbReference type="Proteomes" id="UP001428817"/>
    </source>
</evidence>
<evidence type="ECO:0000313" key="2">
    <source>
        <dbReference type="EMBL" id="GAA5158146.1"/>
    </source>
</evidence>
<dbReference type="Proteomes" id="UP001428817">
    <property type="component" value="Unassembled WGS sequence"/>
</dbReference>
<organism evidence="2 3">
    <name type="scientific">Pseudonocardia eucalypti</name>
    <dbReference type="NCBI Taxonomy" id="648755"/>
    <lineage>
        <taxon>Bacteria</taxon>
        <taxon>Bacillati</taxon>
        <taxon>Actinomycetota</taxon>
        <taxon>Actinomycetes</taxon>
        <taxon>Pseudonocardiales</taxon>
        <taxon>Pseudonocardiaceae</taxon>
        <taxon>Pseudonocardia</taxon>
    </lineage>
</organism>
<comment type="caution">
    <text evidence="2">The sequence shown here is derived from an EMBL/GenBank/DDBJ whole genome shotgun (WGS) entry which is preliminary data.</text>
</comment>
<gene>
    <name evidence="2" type="ORF">GCM10023321_37480</name>
</gene>